<keyword evidence="1" id="KW-0503">Monooxygenase</keyword>
<dbReference type="EMBL" id="CP001344">
    <property type="protein sequence ID" value="ACL44145.1"/>
    <property type="molecule type" value="Genomic_DNA"/>
</dbReference>
<dbReference type="HOGENOM" id="CLU_028028_2_0_3"/>
<name>B8HRF7_CYAP4</name>
<dbReference type="KEGG" id="cyn:Cyan7425_1777"/>
<organism evidence="1">
    <name type="scientific">Cyanothece sp. (strain PCC 7425 / ATCC 29141)</name>
    <dbReference type="NCBI Taxonomy" id="395961"/>
    <lineage>
        <taxon>Bacteria</taxon>
        <taxon>Bacillati</taxon>
        <taxon>Cyanobacteriota</taxon>
        <taxon>Cyanophyceae</taxon>
        <taxon>Gomontiellales</taxon>
        <taxon>Cyanothecaceae</taxon>
        <taxon>Cyanothece</taxon>
    </lineage>
</organism>
<dbReference type="STRING" id="395961.Cyan7425_1777"/>
<gene>
    <name evidence="1" type="ordered locus">Cyan7425_1777</name>
</gene>
<sequence>MMDQFDPVDLDAQSNHAIVIGGSIAGLLAARVLSDHFERVTVIERDGLPPSPSSRSGTPQSLQPHVLLVKGYRILEQLFPGIGLELAAAGAIELDWTRQFYHFTQGRWNVSLHTDSPLRSFTCSRPLLEWAIRQRVCRLARVQVLTGQRVTGLLSNTTGNSFRHGKATCITGVCYRSAQTAEPKQLQAALVVDASGRGTNTPQWLQELGWTPPAKTIVDPGVGYATRRYRLPEAYSPPWKVMLIDQIPPDQPRLAYLAAIENGEWIATLGGYGRDYPPLTESDFLAFARTLAAPDFYEAIKAAQPTSDIRAHRATANRLYHYETAQLPPGLIALGDAVCALCPVYGQGMTVSALSALVLQNWLNQQPSDRLSPQYLSNTRQFQQQVARSNGLAWKTATQLDSRFPSTKGRIPAGWLESNLQVYMERLIRQAQTDPELRFLYTEIVNFLKPPLAFYHPKIIWQVLRQPGPSA</sequence>
<dbReference type="Gene3D" id="3.50.50.60">
    <property type="entry name" value="FAD/NAD(P)-binding domain"/>
    <property type="match status" value="1"/>
</dbReference>
<dbReference type="AlphaFoldDB" id="B8HRF7"/>
<protein>
    <submittedName>
        <fullName evidence="1">Monooxygenase FAD-binding</fullName>
    </submittedName>
</protein>
<dbReference type="PANTHER" id="PTHR43422:SF3">
    <property type="entry name" value="THIAMINE THIAZOLE SYNTHASE"/>
    <property type="match status" value="1"/>
</dbReference>
<dbReference type="GO" id="GO:0004497">
    <property type="term" value="F:monooxygenase activity"/>
    <property type="evidence" value="ECO:0007669"/>
    <property type="project" value="UniProtKB-KW"/>
</dbReference>
<evidence type="ECO:0000313" key="1">
    <source>
        <dbReference type="EMBL" id="ACL44145.1"/>
    </source>
</evidence>
<dbReference type="SUPFAM" id="SSF51905">
    <property type="entry name" value="FAD/NAD(P)-binding domain"/>
    <property type="match status" value="1"/>
</dbReference>
<keyword evidence="1" id="KW-0560">Oxidoreductase</keyword>
<reference evidence="1" key="1">
    <citation type="submission" date="2009-01" db="EMBL/GenBank/DDBJ databases">
        <title>Complete sequence of chromosome Cyanothece sp. PCC 7425.</title>
        <authorList>
            <consortium name="US DOE Joint Genome Institute"/>
            <person name="Lucas S."/>
            <person name="Copeland A."/>
            <person name="Lapidus A."/>
            <person name="Glavina del Rio T."/>
            <person name="Dalin E."/>
            <person name="Tice H."/>
            <person name="Bruce D."/>
            <person name="Goodwin L."/>
            <person name="Pitluck S."/>
            <person name="Sims D."/>
            <person name="Meineke L."/>
            <person name="Brettin T."/>
            <person name="Detter J.C."/>
            <person name="Han C."/>
            <person name="Larimer F."/>
            <person name="Land M."/>
            <person name="Hauser L."/>
            <person name="Kyrpides N."/>
            <person name="Ovchinnikova G."/>
            <person name="Liberton M."/>
            <person name="Stoeckel J."/>
            <person name="Banerjee A."/>
            <person name="Singh A."/>
            <person name="Page L."/>
            <person name="Sato H."/>
            <person name="Zhao L."/>
            <person name="Sherman L."/>
            <person name="Pakrasi H."/>
            <person name="Richardson P."/>
        </authorList>
    </citation>
    <scope>NUCLEOTIDE SEQUENCE</scope>
    <source>
        <strain evidence="1">PCC 7425</strain>
    </source>
</reference>
<dbReference type="eggNOG" id="COG0654">
    <property type="taxonomic scope" value="Bacteria"/>
</dbReference>
<dbReference type="PANTHER" id="PTHR43422">
    <property type="entry name" value="THIAMINE THIAZOLE SYNTHASE"/>
    <property type="match status" value="1"/>
</dbReference>
<proteinExistence type="predicted"/>
<accession>B8HRF7</accession>
<dbReference type="InterPro" id="IPR036188">
    <property type="entry name" value="FAD/NAD-bd_sf"/>
</dbReference>